<proteinExistence type="predicted"/>
<dbReference type="Proteomes" id="UP000637383">
    <property type="component" value="Unassembled WGS sequence"/>
</dbReference>
<sequence>MSKEKEEANINFFEELFSNFINNRCEVLGGLLGTFIGLGLSWISQQYVYSRLRDLKECAETYRFCADDWLPFWVQVHEIISDSRVATIMNTIGLVVGGTVGIFIFKYLKKSIHSINRREKRK</sequence>
<evidence type="ECO:0000313" key="2">
    <source>
        <dbReference type="EMBL" id="MBD2739246.1"/>
    </source>
</evidence>
<keyword evidence="1" id="KW-0812">Transmembrane</keyword>
<accession>A0ABR8KKI8</accession>
<evidence type="ECO:0000313" key="3">
    <source>
        <dbReference type="Proteomes" id="UP000637383"/>
    </source>
</evidence>
<keyword evidence="3" id="KW-1185">Reference proteome</keyword>
<reference evidence="2 3" key="1">
    <citation type="journal article" date="2020" name="ISME J.">
        <title>Comparative genomics reveals insights into cyanobacterial evolution and habitat adaptation.</title>
        <authorList>
            <person name="Chen M.Y."/>
            <person name="Teng W.K."/>
            <person name="Zhao L."/>
            <person name="Hu C.X."/>
            <person name="Zhou Y.K."/>
            <person name="Han B.P."/>
            <person name="Song L.R."/>
            <person name="Shu W.S."/>
        </authorList>
    </citation>
    <scope>NUCLEOTIDE SEQUENCE [LARGE SCALE GENOMIC DNA]</scope>
    <source>
        <strain evidence="2 3">FACHB-159</strain>
    </source>
</reference>
<feature type="transmembrane region" description="Helical" evidence="1">
    <location>
        <begin position="27"/>
        <end position="44"/>
    </location>
</feature>
<dbReference type="RefSeq" id="WP_190959750.1">
    <property type="nucleotide sequence ID" value="NZ_JACJTU010000075.1"/>
</dbReference>
<evidence type="ECO:0000256" key="1">
    <source>
        <dbReference type="SAM" id="Phobius"/>
    </source>
</evidence>
<name>A0ABR8KKI8_9NOSO</name>
<keyword evidence="1" id="KW-0472">Membrane</keyword>
<feature type="transmembrane region" description="Helical" evidence="1">
    <location>
        <begin position="88"/>
        <end position="108"/>
    </location>
</feature>
<dbReference type="EMBL" id="JACJTU010000075">
    <property type="protein sequence ID" value="MBD2739246.1"/>
    <property type="molecule type" value="Genomic_DNA"/>
</dbReference>
<protein>
    <submittedName>
        <fullName evidence="2">Uncharacterized protein</fullName>
    </submittedName>
</protein>
<organism evidence="2 3">
    <name type="scientific">Nostoc paludosum FACHB-159</name>
    <dbReference type="NCBI Taxonomy" id="2692908"/>
    <lineage>
        <taxon>Bacteria</taxon>
        <taxon>Bacillati</taxon>
        <taxon>Cyanobacteriota</taxon>
        <taxon>Cyanophyceae</taxon>
        <taxon>Nostocales</taxon>
        <taxon>Nostocaceae</taxon>
        <taxon>Nostoc</taxon>
    </lineage>
</organism>
<comment type="caution">
    <text evidence="2">The sequence shown here is derived from an EMBL/GenBank/DDBJ whole genome shotgun (WGS) entry which is preliminary data.</text>
</comment>
<keyword evidence="1" id="KW-1133">Transmembrane helix</keyword>
<gene>
    <name evidence="2" type="ORF">H6H03_36225</name>
</gene>